<comment type="caution">
    <text evidence="2">The sequence shown here is derived from an EMBL/GenBank/DDBJ whole genome shotgun (WGS) entry which is preliminary data.</text>
</comment>
<dbReference type="EMBL" id="CAJNIZ010036113">
    <property type="protein sequence ID" value="CAE7563574.1"/>
    <property type="molecule type" value="Genomic_DNA"/>
</dbReference>
<keyword evidence="1" id="KW-0732">Signal</keyword>
<dbReference type="OrthoDB" id="426928at2759"/>
<dbReference type="Gene3D" id="2.60.120.620">
    <property type="entry name" value="q2cbj1_9rhob like domain"/>
    <property type="match status" value="1"/>
</dbReference>
<organism evidence="2 3">
    <name type="scientific">Symbiodinium pilosum</name>
    <name type="common">Dinoflagellate</name>
    <dbReference type="NCBI Taxonomy" id="2952"/>
    <lineage>
        <taxon>Eukaryota</taxon>
        <taxon>Sar</taxon>
        <taxon>Alveolata</taxon>
        <taxon>Dinophyceae</taxon>
        <taxon>Suessiales</taxon>
        <taxon>Symbiodiniaceae</taxon>
        <taxon>Symbiodinium</taxon>
    </lineage>
</organism>
<proteinExistence type="predicted"/>
<gene>
    <name evidence="2" type="ORF">SPIL2461_LOCUS15085</name>
</gene>
<dbReference type="AlphaFoldDB" id="A0A812UEL7"/>
<keyword evidence="3" id="KW-1185">Reference proteome</keyword>
<protein>
    <submittedName>
        <fullName evidence="2">Uncharacterized protein</fullName>
    </submittedName>
</protein>
<feature type="signal peptide" evidence="1">
    <location>
        <begin position="1"/>
        <end position="23"/>
    </location>
</feature>
<evidence type="ECO:0000313" key="3">
    <source>
        <dbReference type="Proteomes" id="UP000649617"/>
    </source>
</evidence>
<reference evidence="2" key="1">
    <citation type="submission" date="2021-02" db="EMBL/GenBank/DDBJ databases">
        <authorList>
            <person name="Dougan E. K."/>
            <person name="Rhodes N."/>
            <person name="Thang M."/>
            <person name="Chan C."/>
        </authorList>
    </citation>
    <scope>NUCLEOTIDE SEQUENCE</scope>
</reference>
<sequence length="400" mass="44259">MSSWSSVALAIVAAYCAVRPARAKHDRYILSEEPRIELRKGFLSKSQTSALRYLAESEMYHDVGSAEGGSKSSSDTAGGEELCILNISDDSDFEEGPEWTAVEEFLERAVTWAHGQYPLQGGDRQELPAVYVTRWEPWRPDGALNRSGPLDIKHQNSMCTFYFAALRPPLHLDARLHPERRRTVLAYLTGSGDLEKYGGTVFPCLETDDMEAKEVARRHRLCSRAARHLQHAHDKLMTLRREGLELPPSKQYTFLEEHPELAGLPAETPEGIRPINWLWLPGFDGLAAEAPGQLRAEPLHLLAEAMCQGKAPGLRVSSKDGDALLMDILEPASTASRAEAAKVDWRLWHAGCSALDGKGHRITAQIFLHDVHSLGATDAQICNECKGSRCDARTCNAANQ</sequence>
<feature type="chain" id="PRO_5032589209" evidence="1">
    <location>
        <begin position="24"/>
        <end position="400"/>
    </location>
</feature>
<name>A0A812UEL7_SYMPI</name>
<dbReference type="Proteomes" id="UP000649617">
    <property type="component" value="Unassembled WGS sequence"/>
</dbReference>
<evidence type="ECO:0000313" key="2">
    <source>
        <dbReference type="EMBL" id="CAE7563574.1"/>
    </source>
</evidence>
<accession>A0A812UEL7</accession>
<evidence type="ECO:0000256" key="1">
    <source>
        <dbReference type="SAM" id="SignalP"/>
    </source>
</evidence>